<gene>
    <name evidence="2" type="ORF">DEBURN_LOCUS5273</name>
</gene>
<name>A0A9N9F6Q2_9GLOM</name>
<organism evidence="2 3">
    <name type="scientific">Diversispora eburnea</name>
    <dbReference type="NCBI Taxonomy" id="1213867"/>
    <lineage>
        <taxon>Eukaryota</taxon>
        <taxon>Fungi</taxon>
        <taxon>Fungi incertae sedis</taxon>
        <taxon>Mucoromycota</taxon>
        <taxon>Glomeromycotina</taxon>
        <taxon>Glomeromycetes</taxon>
        <taxon>Diversisporales</taxon>
        <taxon>Diversisporaceae</taxon>
        <taxon>Diversispora</taxon>
    </lineage>
</organism>
<dbReference type="AlphaFoldDB" id="A0A9N9F6Q2"/>
<feature type="region of interest" description="Disordered" evidence="1">
    <location>
        <begin position="45"/>
        <end position="66"/>
    </location>
</feature>
<sequence length="79" mass="8869">MSRIPVLPSRTITIQGTSHQTPQRNCPYVIAGYVMINTRSAVTTAFPEPPSSHPPSNTVTIYQDPDEPDKLQSFLDRWN</sequence>
<protein>
    <submittedName>
        <fullName evidence="2">4341_t:CDS:1</fullName>
    </submittedName>
</protein>
<comment type="caution">
    <text evidence="2">The sequence shown here is derived from an EMBL/GenBank/DDBJ whole genome shotgun (WGS) entry which is preliminary data.</text>
</comment>
<accession>A0A9N9F6Q2</accession>
<reference evidence="2" key="1">
    <citation type="submission" date="2021-06" db="EMBL/GenBank/DDBJ databases">
        <authorList>
            <person name="Kallberg Y."/>
            <person name="Tangrot J."/>
            <person name="Rosling A."/>
        </authorList>
    </citation>
    <scope>NUCLEOTIDE SEQUENCE</scope>
    <source>
        <strain evidence="2">AZ414A</strain>
    </source>
</reference>
<evidence type="ECO:0000256" key="1">
    <source>
        <dbReference type="SAM" id="MobiDB-lite"/>
    </source>
</evidence>
<dbReference type="Proteomes" id="UP000789706">
    <property type="component" value="Unassembled WGS sequence"/>
</dbReference>
<evidence type="ECO:0000313" key="3">
    <source>
        <dbReference type="Proteomes" id="UP000789706"/>
    </source>
</evidence>
<proteinExistence type="predicted"/>
<keyword evidence="3" id="KW-1185">Reference proteome</keyword>
<dbReference type="EMBL" id="CAJVPK010000456">
    <property type="protein sequence ID" value="CAG8513003.1"/>
    <property type="molecule type" value="Genomic_DNA"/>
</dbReference>
<evidence type="ECO:0000313" key="2">
    <source>
        <dbReference type="EMBL" id="CAG8513003.1"/>
    </source>
</evidence>